<accession>A0A835QIP5</accession>
<dbReference type="EMBL" id="JADCNL010000007">
    <property type="protein sequence ID" value="KAG0474006.1"/>
    <property type="molecule type" value="Genomic_DNA"/>
</dbReference>
<dbReference type="OrthoDB" id="689350at2759"/>
<feature type="transmembrane region" description="Helical" evidence="1">
    <location>
        <begin position="64"/>
        <end position="83"/>
    </location>
</feature>
<keyword evidence="1" id="KW-1133">Transmembrane helix</keyword>
<keyword evidence="3" id="KW-1185">Reference proteome</keyword>
<keyword evidence="1" id="KW-0472">Membrane</keyword>
<keyword evidence="1" id="KW-0812">Transmembrane</keyword>
<name>A0A835QIP5_VANPL</name>
<organism evidence="2 3">
    <name type="scientific">Vanilla planifolia</name>
    <name type="common">Vanilla</name>
    <dbReference type="NCBI Taxonomy" id="51239"/>
    <lineage>
        <taxon>Eukaryota</taxon>
        <taxon>Viridiplantae</taxon>
        <taxon>Streptophyta</taxon>
        <taxon>Embryophyta</taxon>
        <taxon>Tracheophyta</taxon>
        <taxon>Spermatophyta</taxon>
        <taxon>Magnoliopsida</taxon>
        <taxon>Liliopsida</taxon>
        <taxon>Asparagales</taxon>
        <taxon>Orchidaceae</taxon>
        <taxon>Vanilloideae</taxon>
        <taxon>Vanilleae</taxon>
        <taxon>Vanilla</taxon>
    </lineage>
</organism>
<protein>
    <submittedName>
        <fullName evidence="2">Uncharacterized protein</fullName>
    </submittedName>
</protein>
<reference evidence="2 3" key="1">
    <citation type="journal article" date="2020" name="Nat. Food">
        <title>A phased Vanilla planifolia genome enables genetic improvement of flavour and production.</title>
        <authorList>
            <person name="Hasing T."/>
            <person name="Tang H."/>
            <person name="Brym M."/>
            <person name="Khazi F."/>
            <person name="Huang T."/>
            <person name="Chambers A.H."/>
        </authorList>
    </citation>
    <scope>NUCLEOTIDE SEQUENCE [LARGE SCALE GENOMIC DNA]</scope>
    <source>
        <tissue evidence="2">Leaf</tissue>
    </source>
</reference>
<sequence length="119" mass="13414">MVNLLMGAKQPLKPYLNPNSCLISSRVPAKLLENVDSLIKFLLNDAEGRTEVLRMPDRTRPMTAMLVFLGVNAILVSTINPVYDFVCFLPFWERMQSLEDKVLNGLGEDKDVTNNMVVD</sequence>
<evidence type="ECO:0000313" key="3">
    <source>
        <dbReference type="Proteomes" id="UP000636800"/>
    </source>
</evidence>
<evidence type="ECO:0000313" key="2">
    <source>
        <dbReference type="EMBL" id="KAG0474006.1"/>
    </source>
</evidence>
<gene>
    <name evidence="2" type="ORF">HPP92_015863</name>
</gene>
<dbReference type="Proteomes" id="UP000636800">
    <property type="component" value="Chromosome 7"/>
</dbReference>
<dbReference type="AlphaFoldDB" id="A0A835QIP5"/>
<dbReference type="PANTHER" id="PTHR36392">
    <property type="entry name" value="TRANSMEMBRANE PROTEIN"/>
    <property type="match status" value="1"/>
</dbReference>
<comment type="caution">
    <text evidence="2">The sequence shown here is derived from an EMBL/GenBank/DDBJ whole genome shotgun (WGS) entry which is preliminary data.</text>
</comment>
<evidence type="ECO:0000256" key="1">
    <source>
        <dbReference type="SAM" id="Phobius"/>
    </source>
</evidence>
<dbReference type="PANTHER" id="PTHR36392:SF1">
    <property type="entry name" value="TRANSMEMBRANE PROTEIN"/>
    <property type="match status" value="1"/>
</dbReference>
<proteinExistence type="predicted"/>